<keyword evidence="12" id="KW-0449">Lipoprotein</keyword>
<evidence type="ECO:0000259" key="15">
    <source>
        <dbReference type="SMART" id="SM00747"/>
    </source>
</evidence>
<keyword evidence="11" id="KW-1015">Disulfide bond</keyword>
<sequence length="297" mass="33629">MLWPPPPPVLFVNPSWKATCSRYLLTPRQVTCAITALPQSPCTIENTTCLCTNPTFNGLVGECVQKGCTIKEALTVQNLTWSACGFPSTDKRHTARYTIGCLLILPVIFMAIRLASWAFRLMPWGAEDTTFISGQSSLKLRLTFASVVSYGLGRDIWVLQPEEVTMFLKLVFIIQFFYIVDLALIKALILYLYLRVFHMSSIRTVLWGTQVFNLILCTLFVLLSIFQCQPIQHYWNGWDGEHAGKCLSLQDIVLTHVAINVGLDVWMLILPLTQIYKLKMPLRRKISVMAMFSVGIL</sequence>
<evidence type="ECO:0000256" key="9">
    <source>
        <dbReference type="ARBA" id="ARBA00022989"/>
    </source>
</evidence>
<dbReference type="InterPro" id="IPR008427">
    <property type="entry name" value="Extracellular_membr_CFEM_dom"/>
</dbReference>
<proteinExistence type="inferred from homology"/>
<keyword evidence="17" id="KW-1185">Reference proteome</keyword>
<evidence type="ECO:0000256" key="14">
    <source>
        <dbReference type="SAM" id="Phobius"/>
    </source>
</evidence>
<comment type="similarity">
    <text evidence="13">Belongs to the SAT4 family.</text>
</comment>
<feature type="transmembrane region" description="Helical" evidence="14">
    <location>
        <begin position="205"/>
        <end position="226"/>
    </location>
</feature>
<keyword evidence="6" id="KW-0336">GPI-anchor</keyword>
<dbReference type="Pfam" id="PF05730">
    <property type="entry name" value="CFEM"/>
    <property type="match status" value="1"/>
</dbReference>
<dbReference type="AlphaFoldDB" id="A0A9P5EJJ0"/>
<dbReference type="PANTHER" id="PTHR33048">
    <property type="entry name" value="PTH11-LIKE INTEGRAL MEMBRANE PROTEIN (AFU_ORTHOLOGUE AFUA_5G11245)"/>
    <property type="match status" value="1"/>
</dbReference>
<dbReference type="GO" id="GO:0098552">
    <property type="term" value="C:side of membrane"/>
    <property type="evidence" value="ECO:0007669"/>
    <property type="project" value="UniProtKB-KW"/>
</dbReference>
<name>A0A9P5EJJ0_COLSI</name>
<evidence type="ECO:0000256" key="4">
    <source>
        <dbReference type="ARBA" id="ARBA00010031"/>
    </source>
</evidence>
<dbReference type="Proteomes" id="UP000711996">
    <property type="component" value="Unassembled WGS sequence"/>
</dbReference>
<dbReference type="GO" id="GO:0005576">
    <property type="term" value="C:extracellular region"/>
    <property type="evidence" value="ECO:0007669"/>
    <property type="project" value="UniProtKB-SubCell"/>
</dbReference>
<feature type="transmembrane region" description="Helical" evidence="14">
    <location>
        <begin position="97"/>
        <end position="119"/>
    </location>
</feature>
<evidence type="ECO:0000256" key="1">
    <source>
        <dbReference type="ARBA" id="ARBA00004141"/>
    </source>
</evidence>
<evidence type="ECO:0000256" key="10">
    <source>
        <dbReference type="ARBA" id="ARBA00023136"/>
    </source>
</evidence>
<evidence type="ECO:0000313" key="17">
    <source>
        <dbReference type="Proteomes" id="UP000711996"/>
    </source>
</evidence>
<dbReference type="InterPro" id="IPR049326">
    <property type="entry name" value="Rhodopsin_dom_fungi"/>
</dbReference>
<gene>
    <name evidence="16" type="ORF">CGCSCA2_v011401</name>
</gene>
<comment type="similarity">
    <text evidence="4">Belongs to the RBT5 family.</text>
</comment>
<keyword evidence="9 14" id="KW-1133">Transmembrane helix</keyword>
<evidence type="ECO:0000256" key="12">
    <source>
        <dbReference type="ARBA" id="ARBA00023288"/>
    </source>
</evidence>
<dbReference type="Pfam" id="PF20684">
    <property type="entry name" value="Fung_rhodopsin"/>
    <property type="match status" value="1"/>
</dbReference>
<evidence type="ECO:0000256" key="2">
    <source>
        <dbReference type="ARBA" id="ARBA00004589"/>
    </source>
</evidence>
<dbReference type="OrthoDB" id="2496787at2759"/>
<evidence type="ECO:0000256" key="11">
    <source>
        <dbReference type="ARBA" id="ARBA00023157"/>
    </source>
</evidence>
<dbReference type="InterPro" id="IPR052337">
    <property type="entry name" value="SAT4-like"/>
</dbReference>
<keyword evidence="5" id="KW-0964">Secreted</keyword>
<comment type="subcellular location">
    <subcellularLocation>
        <location evidence="2">Membrane</location>
        <topology evidence="2">Lipid-anchor</topology>
        <topology evidence="2">GPI-anchor</topology>
    </subcellularLocation>
    <subcellularLocation>
        <location evidence="1">Membrane</location>
        <topology evidence="1">Multi-pass membrane protein</topology>
    </subcellularLocation>
    <subcellularLocation>
        <location evidence="3">Secreted</location>
    </subcellularLocation>
</comment>
<dbReference type="PANTHER" id="PTHR33048:SF143">
    <property type="entry name" value="EXTRACELLULAR MEMBRANE PROTEIN CFEM DOMAIN-CONTAINING PROTEIN-RELATED"/>
    <property type="match status" value="1"/>
</dbReference>
<evidence type="ECO:0000313" key="16">
    <source>
        <dbReference type="EMBL" id="KAF4850702.1"/>
    </source>
</evidence>
<feature type="domain" description="CFEM" evidence="15">
    <location>
        <begin position="22"/>
        <end position="85"/>
    </location>
</feature>
<evidence type="ECO:0000256" key="5">
    <source>
        <dbReference type="ARBA" id="ARBA00022525"/>
    </source>
</evidence>
<evidence type="ECO:0000256" key="7">
    <source>
        <dbReference type="ARBA" id="ARBA00022692"/>
    </source>
</evidence>
<keyword evidence="7 14" id="KW-0812">Transmembrane</keyword>
<organism evidence="16 17">
    <name type="scientific">Colletotrichum siamense</name>
    <name type="common">Anthracnose fungus</name>
    <dbReference type="NCBI Taxonomy" id="690259"/>
    <lineage>
        <taxon>Eukaryota</taxon>
        <taxon>Fungi</taxon>
        <taxon>Dikarya</taxon>
        <taxon>Ascomycota</taxon>
        <taxon>Pezizomycotina</taxon>
        <taxon>Sordariomycetes</taxon>
        <taxon>Hypocreomycetidae</taxon>
        <taxon>Glomerellales</taxon>
        <taxon>Glomerellaceae</taxon>
        <taxon>Colletotrichum</taxon>
        <taxon>Colletotrichum gloeosporioides species complex</taxon>
    </lineage>
</organism>
<accession>A0A9P5EJJ0</accession>
<protein>
    <recommendedName>
        <fullName evidence="15">CFEM domain-containing protein</fullName>
    </recommendedName>
</protein>
<evidence type="ECO:0000256" key="13">
    <source>
        <dbReference type="ARBA" id="ARBA00038359"/>
    </source>
</evidence>
<reference evidence="16" key="1">
    <citation type="submission" date="2019-06" db="EMBL/GenBank/DDBJ databases">
        <authorList>
            <person name="Gan P."/>
            <person name="Shirasu K."/>
        </authorList>
    </citation>
    <scope>NUCLEOTIDE SEQUENCE [LARGE SCALE GENOMIC DNA]</scope>
    <source>
        <strain evidence="16">CAD2</strain>
    </source>
</reference>
<feature type="transmembrane region" description="Helical" evidence="14">
    <location>
        <begin position="167"/>
        <end position="193"/>
    </location>
</feature>
<dbReference type="SMART" id="SM00747">
    <property type="entry name" value="CFEM"/>
    <property type="match status" value="1"/>
</dbReference>
<evidence type="ECO:0000256" key="8">
    <source>
        <dbReference type="ARBA" id="ARBA00022729"/>
    </source>
</evidence>
<keyword evidence="6" id="KW-0325">Glycoprotein</keyword>
<keyword evidence="8" id="KW-0732">Signal</keyword>
<dbReference type="EMBL" id="QPMT01000045">
    <property type="protein sequence ID" value="KAF4850702.1"/>
    <property type="molecule type" value="Genomic_DNA"/>
</dbReference>
<evidence type="ECO:0000256" key="3">
    <source>
        <dbReference type="ARBA" id="ARBA00004613"/>
    </source>
</evidence>
<evidence type="ECO:0000256" key="6">
    <source>
        <dbReference type="ARBA" id="ARBA00022622"/>
    </source>
</evidence>
<comment type="caution">
    <text evidence="16">The sequence shown here is derived from an EMBL/GenBank/DDBJ whole genome shotgun (WGS) entry which is preliminary data.</text>
</comment>
<keyword evidence="10 14" id="KW-0472">Membrane</keyword>
<feature type="transmembrane region" description="Helical" evidence="14">
    <location>
        <begin position="257"/>
        <end position="276"/>
    </location>
</feature>